<dbReference type="PANTHER" id="PTHR43798">
    <property type="entry name" value="MONOACYLGLYCEROL LIPASE"/>
    <property type="match status" value="1"/>
</dbReference>
<dbReference type="SUPFAM" id="SSF53474">
    <property type="entry name" value="alpha/beta-Hydrolases"/>
    <property type="match status" value="1"/>
</dbReference>
<dbReference type="RefSeq" id="WP_285748635.1">
    <property type="nucleotide sequence ID" value="NZ_CP127162.1"/>
</dbReference>
<keyword evidence="3" id="KW-1185">Reference proteome</keyword>
<dbReference type="InterPro" id="IPR050266">
    <property type="entry name" value="AB_hydrolase_sf"/>
</dbReference>
<evidence type="ECO:0000259" key="1">
    <source>
        <dbReference type="Pfam" id="PF00561"/>
    </source>
</evidence>
<protein>
    <submittedName>
        <fullName evidence="2">Alpha/beta hydrolase</fullName>
    </submittedName>
</protein>
<feature type="domain" description="AB hydrolase-1" evidence="1">
    <location>
        <begin position="58"/>
        <end position="179"/>
    </location>
</feature>
<organism evidence="2 3">
    <name type="scientific">Paenibacillus polygoni</name>
    <dbReference type="NCBI Taxonomy" id="3050112"/>
    <lineage>
        <taxon>Bacteria</taxon>
        <taxon>Bacillati</taxon>
        <taxon>Bacillota</taxon>
        <taxon>Bacilli</taxon>
        <taxon>Bacillales</taxon>
        <taxon>Paenibacillaceae</taxon>
        <taxon>Paenibacillus</taxon>
    </lineage>
</organism>
<accession>A0ABY8XAI6</accession>
<dbReference type="EMBL" id="CP127162">
    <property type="protein sequence ID" value="WIV21143.1"/>
    <property type="molecule type" value="Genomic_DNA"/>
</dbReference>
<dbReference type="Pfam" id="PF00561">
    <property type="entry name" value="Abhydrolase_1"/>
    <property type="match status" value="1"/>
</dbReference>
<dbReference type="InterPro" id="IPR000073">
    <property type="entry name" value="AB_hydrolase_1"/>
</dbReference>
<proteinExistence type="predicted"/>
<evidence type="ECO:0000313" key="2">
    <source>
        <dbReference type="EMBL" id="WIV21143.1"/>
    </source>
</evidence>
<dbReference type="PANTHER" id="PTHR43798:SF33">
    <property type="entry name" value="HYDROLASE, PUTATIVE (AFU_ORTHOLOGUE AFUA_2G14860)-RELATED"/>
    <property type="match status" value="1"/>
</dbReference>
<dbReference type="InterPro" id="IPR029058">
    <property type="entry name" value="AB_hydrolase_fold"/>
</dbReference>
<name>A0ABY8XAI6_9BACL</name>
<dbReference type="Gene3D" id="3.40.50.1820">
    <property type="entry name" value="alpha/beta hydrolase"/>
    <property type="match status" value="1"/>
</dbReference>
<reference evidence="2 3" key="1">
    <citation type="submission" date="2023-06" db="EMBL/GenBank/DDBJ databases">
        <title>Paenibacillus polygonum sp. nov., an endophytic bacterium, isolated from Polygonum lapathifolium L. in Nanji Wetland National Nature Reserve, South of Poyang Lake, Jiangxi Province, China.</title>
        <authorList>
            <person name="Yu Z."/>
        </authorList>
    </citation>
    <scope>NUCLEOTIDE SEQUENCE [LARGE SCALE GENOMIC DNA]</scope>
    <source>
        <strain evidence="2 3">C31</strain>
    </source>
</reference>
<evidence type="ECO:0000313" key="3">
    <source>
        <dbReference type="Proteomes" id="UP001236415"/>
    </source>
</evidence>
<gene>
    <name evidence="2" type="ORF">QPK24_10935</name>
</gene>
<dbReference type="GO" id="GO:0016787">
    <property type="term" value="F:hydrolase activity"/>
    <property type="evidence" value="ECO:0007669"/>
    <property type="project" value="UniProtKB-KW"/>
</dbReference>
<dbReference type="Proteomes" id="UP001236415">
    <property type="component" value="Chromosome"/>
</dbReference>
<keyword evidence="2" id="KW-0378">Hydrolase</keyword>
<sequence length="312" mass="36003">MINVIRTSQAVLLFPLTIFQQVKENKDIKRINPLGRFYQIGNHTLHVNVQGDGKHTVVFDSGLGSFSLDWTHIQHDLITDAVTVSYDRAGYGWSQRVNRNTTSKECVGDLRQLLREAGLKPPYLLVGHSFGGLNMRLYAQMYPDEVSGLILIDPTSEYRFLPEYTDSERRSQYFGALRLYKLGYALSIIGMTRMFKRPVWNRYLSKNYIALGFRKSAYEAIYKGYKNIEVSCREVATQNLVDRIPVTILSAGKMNDSWKNDQKKLAKLFSNSRHIYIEDSYHNIHFERPDTVSNAIREMIDLLVIREGINFT</sequence>